<feature type="transmembrane region" description="Helical" evidence="2">
    <location>
        <begin position="71"/>
        <end position="90"/>
    </location>
</feature>
<dbReference type="EMBL" id="JAFCIX010000567">
    <property type="protein sequence ID" value="KAH6587222.1"/>
    <property type="molecule type" value="Genomic_DNA"/>
</dbReference>
<feature type="transmembrane region" description="Helical" evidence="2">
    <location>
        <begin position="41"/>
        <end position="65"/>
    </location>
</feature>
<feature type="transmembrane region" description="Helical" evidence="2">
    <location>
        <begin position="147"/>
        <end position="169"/>
    </location>
</feature>
<evidence type="ECO:0000256" key="1">
    <source>
        <dbReference type="SAM" id="MobiDB-lite"/>
    </source>
</evidence>
<keyword evidence="2" id="KW-1133">Transmembrane helix</keyword>
<reference evidence="3 4" key="1">
    <citation type="submission" date="2021-02" db="EMBL/GenBank/DDBJ databases">
        <title>Variation within the Batrachochytrium salamandrivorans European outbreak.</title>
        <authorList>
            <person name="Kelly M."/>
            <person name="Pasmans F."/>
            <person name="Shea T.P."/>
            <person name="Munoz J.F."/>
            <person name="Carranza S."/>
            <person name="Cuomo C.A."/>
            <person name="Martel A."/>
        </authorList>
    </citation>
    <scope>NUCLEOTIDE SEQUENCE [LARGE SCALE GENOMIC DNA]</scope>
    <source>
        <strain evidence="3 4">AMFP18/2</strain>
    </source>
</reference>
<evidence type="ECO:0008006" key="5">
    <source>
        <dbReference type="Google" id="ProtNLM"/>
    </source>
</evidence>
<dbReference type="Proteomes" id="UP001648503">
    <property type="component" value="Unassembled WGS sequence"/>
</dbReference>
<feature type="transmembrane region" description="Helical" evidence="2">
    <location>
        <begin position="6"/>
        <end position="29"/>
    </location>
</feature>
<keyword evidence="4" id="KW-1185">Reference proteome</keyword>
<feature type="transmembrane region" description="Helical" evidence="2">
    <location>
        <begin position="217"/>
        <end position="238"/>
    </location>
</feature>
<feature type="transmembrane region" description="Helical" evidence="2">
    <location>
        <begin position="111"/>
        <end position="135"/>
    </location>
</feature>
<accession>A0ABQ8EY11</accession>
<comment type="caution">
    <text evidence="3">The sequence shown here is derived from an EMBL/GenBank/DDBJ whole genome shotgun (WGS) entry which is preliminary data.</text>
</comment>
<protein>
    <recommendedName>
        <fullName evidence="5">G-protein coupled receptors family 1 profile domain-containing protein</fullName>
    </recommendedName>
</protein>
<name>A0ABQ8EY11_9FUNG</name>
<feature type="region of interest" description="Disordered" evidence="1">
    <location>
        <begin position="466"/>
        <end position="514"/>
    </location>
</feature>
<organism evidence="3 4">
    <name type="scientific">Batrachochytrium salamandrivorans</name>
    <dbReference type="NCBI Taxonomy" id="1357716"/>
    <lineage>
        <taxon>Eukaryota</taxon>
        <taxon>Fungi</taxon>
        <taxon>Fungi incertae sedis</taxon>
        <taxon>Chytridiomycota</taxon>
        <taxon>Chytridiomycota incertae sedis</taxon>
        <taxon>Chytridiomycetes</taxon>
        <taxon>Rhizophydiales</taxon>
        <taxon>Rhizophydiales incertae sedis</taxon>
        <taxon>Batrachochytrium</taxon>
    </lineage>
</organism>
<gene>
    <name evidence="3" type="ORF">BASA50_001355</name>
</gene>
<evidence type="ECO:0000313" key="4">
    <source>
        <dbReference type="Proteomes" id="UP001648503"/>
    </source>
</evidence>
<keyword evidence="2" id="KW-0812">Transmembrane</keyword>
<evidence type="ECO:0000256" key="2">
    <source>
        <dbReference type="SAM" id="Phobius"/>
    </source>
</evidence>
<feature type="compositionally biased region" description="Polar residues" evidence="1">
    <location>
        <begin position="505"/>
        <end position="514"/>
    </location>
</feature>
<keyword evidence="2" id="KW-0472">Membrane</keyword>
<proteinExistence type="predicted"/>
<evidence type="ECO:0000313" key="3">
    <source>
        <dbReference type="EMBL" id="KAH6587222.1"/>
    </source>
</evidence>
<sequence length="514" mass="56901">MAMPYLYLGLVLNLASVLLSLALSSRYLLRAITAKRRSSLGWSLLLVNVTALITNISEGIFVYAWPAIPVGVFRTWCWLLSGLQLNLLTFEIMRVYTIVLKLELLYGHIRLLKLIAVSIHVVLNCVVYISCITFLEPNVVKIATMISGVYILIVSLCSTMMNVTIVSSFHRRFHRTSHSTSIQSTHSVSKPIAVPISTSQISAVTTEQKQEKKYLRLLALVSSTLVLSIGSVSCLILLQYSIPSNQNYEVNIALMHLRQVSTGLFGLYISAQTYLFEVIKRTHENDVIGIQGRNAFSNLSASFVAESTGVATNVARTLESQVLREQRRVTTEESRRIRRSSSLDLSPRISQWATGLAITDENGGLDLSVRVSDIAFSPLPINDPYAMNTPPIELGQSQSKISSLQLATLAIAQNGSLGQSAMADSLIYRPLHETTLELLPPMLLGSMGERTHFGIEAASLNNQLRYTTRRSRSTSCGSRTHPRFNTEPSPLGISYDHSQSKKKLSNTSRPTQIR</sequence>